<accession>L7LWC3</accession>
<dbReference type="EMBL" id="GACK01008949">
    <property type="protein sequence ID" value="JAA56085.1"/>
    <property type="molecule type" value="mRNA"/>
</dbReference>
<sequence length="81" mass="9079">MHPRCPSGDHVASSSLTLSPLAVAESHSSNRCAQFASCQRDDPYCNRIIGYLNGTPSPPNARLRRQLRQFKLENNVLHRYA</sequence>
<organism evidence="1">
    <name type="scientific">Rhipicephalus pulchellus</name>
    <name type="common">Yellow backed tick</name>
    <name type="synonym">Dermacentor pulchellus</name>
    <dbReference type="NCBI Taxonomy" id="72859"/>
    <lineage>
        <taxon>Eukaryota</taxon>
        <taxon>Metazoa</taxon>
        <taxon>Ecdysozoa</taxon>
        <taxon>Arthropoda</taxon>
        <taxon>Chelicerata</taxon>
        <taxon>Arachnida</taxon>
        <taxon>Acari</taxon>
        <taxon>Parasitiformes</taxon>
        <taxon>Ixodida</taxon>
        <taxon>Ixodoidea</taxon>
        <taxon>Ixodidae</taxon>
        <taxon>Rhipicephalinae</taxon>
        <taxon>Rhipicephalus</taxon>
        <taxon>Rhipicephalus</taxon>
    </lineage>
</organism>
<dbReference type="AlphaFoldDB" id="L7LWC3"/>
<protein>
    <submittedName>
        <fullName evidence="1">Uncharacterized protein</fullName>
    </submittedName>
</protein>
<proteinExistence type="evidence at transcript level"/>
<evidence type="ECO:0000313" key="1">
    <source>
        <dbReference type="EMBL" id="JAA56085.1"/>
    </source>
</evidence>
<reference evidence="1" key="1">
    <citation type="submission" date="2012-11" db="EMBL/GenBank/DDBJ databases">
        <authorList>
            <person name="Lucero-Rivera Y.E."/>
            <person name="Tovar-Ramirez D."/>
        </authorList>
    </citation>
    <scope>NUCLEOTIDE SEQUENCE</scope>
    <source>
        <tissue evidence="1">Salivary gland</tissue>
    </source>
</reference>
<reference evidence="1" key="2">
    <citation type="journal article" date="2015" name="J. Proteomics">
        <title>Sexual differences in the sialomes of the zebra tick, Rhipicephalus pulchellus.</title>
        <authorList>
            <person name="Tan A.W."/>
            <person name="Francischetti I.M."/>
            <person name="Slovak M."/>
            <person name="Kini R.M."/>
            <person name="Ribeiro J.M."/>
        </authorList>
    </citation>
    <scope>NUCLEOTIDE SEQUENCE</scope>
    <source>
        <tissue evidence="1">Salivary gland</tissue>
    </source>
</reference>
<name>L7LWC3_RHIPC</name>